<comment type="caution">
    <text evidence="4">The sequence shown here is derived from an EMBL/GenBank/DDBJ whole genome shotgun (WGS) entry which is preliminary data.</text>
</comment>
<dbReference type="InterPro" id="IPR003599">
    <property type="entry name" value="Ig_sub"/>
</dbReference>
<dbReference type="EMBL" id="JANPWB010000012">
    <property type="protein sequence ID" value="KAJ1112813.1"/>
    <property type="molecule type" value="Genomic_DNA"/>
</dbReference>
<proteinExistence type="predicted"/>
<sequence length="316" mass="34365">MCRRQILVYVTAYLVHFFIHVNGDETSCYVDVLVERNTRYQVAAGMSQTLHCPVKYCAGTLANASWCKYTGSACITIQHETGRINAKWITSTETRYNGDFTLSITLAELNDTGMYRCKAVALSGQSSVGHAIHLNVTTDDVAEHVNITEPPETSSKKSVIWQVYVYASLGTFCLVIFTSSVILCINFRTSKENDVNSNETAQEESKGVASAVSSCPPDIFASTQNAQGSPNYSSMIGLPQEPREETVYDNDALPSWNHIPTAPPPCNTNSCDLSSSFTDNNGVLVYAALNHPANGAGPVRGMTSELTEYAAISVKD</sequence>
<feature type="chain" id="PRO_5043552224" description="Ig-like domain-containing protein" evidence="2">
    <location>
        <begin position="24"/>
        <end position="316"/>
    </location>
</feature>
<keyword evidence="1" id="KW-0812">Transmembrane</keyword>
<dbReference type="InterPro" id="IPR039257">
    <property type="entry name" value="BTLA"/>
</dbReference>
<keyword evidence="1" id="KW-0472">Membrane</keyword>
<accession>A0AAV7NHZ1</accession>
<dbReference type="GO" id="GO:0038023">
    <property type="term" value="F:signaling receptor activity"/>
    <property type="evidence" value="ECO:0007669"/>
    <property type="project" value="InterPro"/>
</dbReference>
<evidence type="ECO:0000256" key="2">
    <source>
        <dbReference type="SAM" id="SignalP"/>
    </source>
</evidence>
<dbReference type="InterPro" id="IPR007110">
    <property type="entry name" value="Ig-like_dom"/>
</dbReference>
<dbReference type="SMART" id="SM00409">
    <property type="entry name" value="IG"/>
    <property type="match status" value="1"/>
</dbReference>
<organism evidence="4 5">
    <name type="scientific">Pleurodeles waltl</name>
    <name type="common">Iberian ribbed newt</name>
    <dbReference type="NCBI Taxonomy" id="8319"/>
    <lineage>
        <taxon>Eukaryota</taxon>
        <taxon>Metazoa</taxon>
        <taxon>Chordata</taxon>
        <taxon>Craniata</taxon>
        <taxon>Vertebrata</taxon>
        <taxon>Euteleostomi</taxon>
        <taxon>Amphibia</taxon>
        <taxon>Batrachia</taxon>
        <taxon>Caudata</taxon>
        <taxon>Salamandroidea</taxon>
        <taxon>Salamandridae</taxon>
        <taxon>Pleurodelinae</taxon>
        <taxon>Pleurodeles</taxon>
    </lineage>
</organism>
<dbReference type="Gene3D" id="2.60.40.10">
    <property type="entry name" value="Immunoglobulins"/>
    <property type="match status" value="1"/>
</dbReference>
<dbReference type="SUPFAM" id="SSF48726">
    <property type="entry name" value="Immunoglobulin"/>
    <property type="match status" value="1"/>
</dbReference>
<gene>
    <name evidence="4" type="ORF">NDU88_001074</name>
</gene>
<keyword evidence="2" id="KW-0732">Signal</keyword>
<dbReference type="PANTHER" id="PTHR37996">
    <property type="entry name" value="B- AND T-LYMPHOCYTE ATTENUATOR"/>
    <property type="match status" value="1"/>
</dbReference>
<keyword evidence="1" id="KW-1133">Transmembrane helix</keyword>
<dbReference type="AlphaFoldDB" id="A0AAV7NHZ1"/>
<evidence type="ECO:0000313" key="4">
    <source>
        <dbReference type="EMBL" id="KAJ1112813.1"/>
    </source>
</evidence>
<dbReference type="GO" id="GO:0002768">
    <property type="term" value="P:immune response-regulating cell surface receptor signaling pathway"/>
    <property type="evidence" value="ECO:0007669"/>
    <property type="project" value="InterPro"/>
</dbReference>
<dbReference type="Pfam" id="PF07686">
    <property type="entry name" value="V-set"/>
    <property type="match status" value="1"/>
</dbReference>
<evidence type="ECO:0000259" key="3">
    <source>
        <dbReference type="PROSITE" id="PS50835"/>
    </source>
</evidence>
<reference evidence="4" key="1">
    <citation type="journal article" date="2022" name="bioRxiv">
        <title>Sequencing and chromosome-scale assembly of the giantPleurodeles waltlgenome.</title>
        <authorList>
            <person name="Brown T."/>
            <person name="Elewa A."/>
            <person name="Iarovenko S."/>
            <person name="Subramanian E."/>
            <person name="Araus A.J."/>
            <person name="Petzold A."/>
            <person name="Susuki M."/>
            <person name="Suzuki K.-i.T."/>
            <person name="Hayashi T."/>
            <person name="Toyoda A."/>
            <person name="Oliveira C."/>
            <person name="Osipova E."/>
            <person name="Leigh N.D."/>
            <person name="Simon A."/>
            <person name="Yun M.H."/>
        </authorList>
    </citation>
    <scope>NUCLEOTIDE SEQUENCE</scope>
    <source>
        <strain evidence="4">20211129_DDA</strain>
        <tissue evidence="4">Liver</tissue>
    </source>
</reference>
<feature type="transmembrane region" description="Helical" evidence="1">
    <location>
        <begin position="163"/>
        <end position="185"/>
    </location>
</feature>
<dbReference type="InterPro" id="IPR036179">
    <property type="entry name" value="Ig-like_dom_sf"/>
</dbReference>
<protein>
    <recommendedName>
        <fullName evidence="3">Ig-like domain-containing protein</fullName>
    </recommendedName>
</protein>
<feature type="domain" description="Ig-like" evidence="3">
    <location>
        <begin position="31"/>
        <end position="137"/>
    </location>
</feature>
<name>A0AAV7NHZ1_PLEWA</name>
<keyword evidence="5" id="KW-1185">Reference proteome</keyword>
<dbReference type="GO" id="GO:0005886">
    <property type="term" value="C:plasma membrane"/>
    <property type="evidence" value="ECO:0007669"/>
    <property type="project" value="InterPro"/>
</dbReference>
<dbReference type="InterPro" id="IPR013783">
    <property type="entry name" value="Ig-like_fold"/>
</dbReference>
<dbReference type="PANTHER" id="PTHR37996:SF1">
    <property type="entry name" value="B- AND T-LYMPHOCYTE ATTENUATOR"/>
    <property type="match status" value="1"/>
</dbReference>
<dbReference type="InterPro" id="IPR013106">
    <property type="entry name" value="Ig_V-set"/>
</dbReference>
<dbReference type="PROSITE" id="PS50835">
    <property type="entry name" value="IG_LIKE"/>
    <property type="match status" value="1"/>
</dbReference>
<feature type="signal peptide" evidence="2">
    <location>
        <begin position="1"/>
        <end position="23"/>
    </location>
</feature>
<evidence type="ECO:0000256" key="1">
    <source>
        <dbReference type="SAM" id="Phobius"/>
    </source>
</evidence>
<evidence type="ECO:0000313" key="5">
    <source>
        <dbReference type="Proteomes" id="UP001066276"/>
    </source>
</evidence>
<dbReference type="Proteomes" id="UP001066276">
    <property type="component" value="Chromosome 8"/>
</dbReference>